<evidence type="ECO:0000259" key="1">
    <source>
        <dbReference type="Pfam" id="PF00668"/>
    </source>
</evidence>
<dbReference type="PANTHER" id="PTHR45527:SF1">
    <property type="entry name" value="FATTY ACID SYNTHASE"/>
    <property type="match status" value="1"/>
</dbReference>
<reference evidence="2 3" key="1">
    <citation type="submission" date="2013-01" db="EMBL/GenBank/DDBJ databases">
        <title>The Genome Sequence of Clostridium clostridioforme 90A8.</title>
        <authorList>
            <consortium name="The Broad Institute Genome Sequencing Platform"/>
            <person name="Earl A."/>
            <person name="Ward D."/>
            <person name="Feldgarden M."/>
            <person name="Gevers D."/>
            <person name="Courvalin P."/>
            <person name="Lambert T."/>
            <person name="Walker B."/>
            <person name="Young S.K."/>
            <person name="Zeng Q."/>
            <person name="Gargeya S."/>
            <person name="Fitzgerald M."/>
            <person name="Haas B."/>
            <person name="Abouelleil A."/>
            <person name="Alvarado L."/>
            <person name="Arachchi H.M."/>
            <person name="Berlin A.M."/>
            <person name="Chapman S.B."/>
            <person name="Dewar J."/>
            <person name="Goldberg J."/>
            <person name="Griggs A."/>
            <person name="Gujja S."/>
            <person name="Hansen M."/>
            <person name="Howarth C."/>
            <person name="Imamovic A."/>
            <person name="Larimer J."/>
            <person name="McCowan C."/>
            <person name="Murphy C."/>
            <person name="Neiman D."/>
            <person name="Pearson M."/>
            <person name="Priest M."/>
            <person name="Roberts A."/>
            <person name="Saif S."/>
            <person name="Shea T."/>
            <person name="Sisk P."/>
            <person name="Sykes S."/>
            <person name="Wortman J."/>
            <person name="Nusbaum C."/>
            <person name="Birren B."/>
        </authorList>
    </citation>
    <scope>NUCLEOTIDE SEQUENCE [LARGE SCALE GENOMIC DNA]</scope>
    <source>
        <strain evidence="2 3">90A8</strain>
    </source>
</reference>
<dbReference type="GO" id="GO:0044550">
    <property type="term" value="P:secondary metabolite biosynthetic process"/>
    <property type="evidence" value="ECO:0007669"/>
    <property type="project" value="TreeGrafter"/>
</dbReference>
<dbReference type="GO" id="GO:0003824">
    <property type="term" value="F:catalytic activity"/>
    <property type="evidence" value="ECO:0007669"/>
    <property type="project" value="InterPro"/>
</dbReference>
<dbReference type="PATRIC" id="fig|999408.3.peg.43"/>
<sequence length="468" mass="54753">MKTRKGYKVYPLTSAQKLHFYCLKYCPKKQVLNIGSSLTIQVDLDWDVLKDCIREAIARCDTMRLRFTHDKEGNVYQYVVKEETKEIEHFDFTGWKEEDAEGKLREWTEVPFERYDSPMHHIVMIRMPDGYQGLYICVDHMTMDAQSLILFFRDVIELYASKLYDEVDHPKEMSSYIKQLEKDLAYETGSRACEKDRQFFQELIASSEPIFTDIYGPKKLSDERKATRNPKLRAATNTSDNVEANITNFHLEGDSSGRLLDFCEKYGISMTCLLLMGLRTYLQKENDQDDVSITTTISRRATLSEKRCGGSRIHCFPFRTIVPRENTFMEGLLKIRDAQNQYFRHADYSPSEYFNYRHDYYKLKDGQTYEPLSLTYQPLAMKYDGPGLDKLGDIKYKTARYSNGVAAHTLYLTVSHRAEDNGLDFGFEYQTGVVTPERLEYIYYYLCRIIFRGVEDPERTVGEIIEMV</sequence>
<dbReference type="SUPFAM" id="SSF52777">
    <property type="entry name" value="CoA-dependent acyltransferases"/>
    <property type="match status" value="2"/>
</dbReference>
<dbReference type="InterPro" id="IPR023213">
    <property type="entry name" value="CAT-like_dom_sf"/>
</dbReference>
<name>A0A0E2HGY8_9FIRM</name>
<comment type="caution">
    <text evidence="2">The sequence shown here is derived from an EMBL/GenBank/DDBJ whole genome shotgun (WGS) entry which is preliminary data.</text>
</comment>
<dbReference type="EMBL" id="AGYR01000001">
    <property type="protein sequence ID" value="ENZ20113.1"/>
    <property type="molecule type" value="Genomic_DNA"/>
</dbReference>
<accession>A0A0E2HGY8</accession>
<dbReference type="Proteomes" id="UP000013085">
    <property type="component" value="Unassembled WGS sequence"/>
</dbReference>
<evidence type="ECO:0000313" key="2">
    <source>
        <dbReference type="EMBL" id="ENZ20113.1"/>
    </source>
</evidence>
<dbReference type="Gene3D" id="3.30.559.10">
    <property type="entry name" value="Chloramphenicol acetyltransferase-like domain"/>
    <property type="match status" value="1"/>
</dbReference>
<dbReference type="HOGENOM" id="CLU_046523_0_0_9"/>
<dbReference type="GO" id="GO:0008610">
    <property type="term" value="P:lipid biosynthetic process"/>
    <property type="evidence" value="ECO:0007669"/>
    <property type="project" value="UniProtKB-ARBA"/>
</dbReference>
<dbReference type="InterPro" id="IPR001242">
    <property type="entry name" value="Condensation_dom"/>
</dbReference>
<dbReference type="GeneID" id="57963480"/>
<feature type="domain" description="Condensation" evidence="1">
    <location>
        <begin position="8"/>
        <end position="464"/>
    </location>
</feature>
<dbReference type="Pfam" id="PF00668">
    <property type="entry name" value="Condensation"/>
    <property type="match status" value="1"/>
</dbReference>
<dbReference type="RefSeq" id="WP_002585909.1">
    <property type="nucleotide sequence ID" value="NZ_KB850976.1"/>
</dbReference>
<dbReference type="Gene3D" id="3.30.559.30">
    <property type="entry name" value="Nonribosomal peptide synthetase, condensation domain"/>
    <property type="match status" value="1"/>
</dbReference>
<proteinExistence type="predicted"/>
<dbReference type="PANTHER" id="PTHR45527">
    <property type="entry name" value="NONRIBOSOMAL PEPTIDE SYNTHETASE"/>
    <property type="match status" value="1"/>
</dbReference>
<dbReference type="GO" id="GO:0043041">
    <property type="term" value="P:amino acid activation for nonribosomal peptide biosynthetic process"/>
    <property type="evidence" value="ECO:0007669"/>
    <property type="project" value="TreeGrafter"/>
</dbReference>
<dbReference type="GO" id="GO:0005737">
    <property type="term" value="C:cytoplasm"/>
    <property type="evidence" value="ECO:0007669"/>
    <property type="project" value="TreeGrafter"/>
</dbReference>
<gene>
    <name evidence="2" type="ORF">HMPREF1090_00042</name>
</gene>
<dbReference type="GO" id="GO:0031177">
    <property type="term" value="F:phosphopantetheine binding"/>
    <property type="evidence" value="ECO:0007669"/>
    <property type="project" value="TreeGrafter"/>
</dbReference>
<protein>
    <submittedName>
        <fullName evidence="2">Non-ribosomal peptide synthetase</fullName>
    </submittedName>
</protein>
<evidence type="ECO:0000313" key="3">
    <source>
        <dbReference type="Proteomes" id="UP000013085"/>
    </source>
</evidence>
<dbReference type="AlphaFoldDB" id="A0A0E2HGY8"/>
<organism evidence="2 3">
    <name type="scientific">[Clostridium] clostridioforme 90A8</name>
    <dbReference type="NCBI Taxonomy" id="999408"/>
    <lineage>
        <taxon>Bacteria</taxon>
        <taxon>Bacillati</taxon>
        <taxon>Bacillota</taxon>
        <taxon>Clostridia</taxon>
        <taxon>Lachnospirales</taxon>
        <taxon>Lachnospiraceae</taxon>
        <taxon>Enterocloster</taxon>
    </lineage>
</organism>